<dbReference type="AlphaFoldDB" id="A0AAW0GQ32"/>
<dbReference type="SUPFAM" id="SSF103473">
    <property type="entry name" value="MFS general substrate transporter"/>
    <property type="match status" value="1"/>
</dbReference>
<keyword evidence="4" id="KW-1133">Transmembrane helix</keyword>
<proteinExistence type="inferred from homology"/>
<dbReference type="InterPro" id="IPR011701">
    <property type="entry name" value="MFS"/>
</dbReference>
<evidence type="ECO:0000313" key="6">
    <source>
        <dbReference type="Proteomes" id="UP001385951"/>
    </source>
</evidence>
<dbReference type="PANTHER" id="PTHR11360:SF234">
    <property type="entry name" value="MFS-TYPE TRANSPORTER DBAD-RELATED"/>
    <property type="match status" value="1"/>
</dbReference>
<keyword evidence="6" id="KW-1185">Reference proteome</keyword>
<dbReference type="PANTHER" id="PTHR11360">
    <property type="entry name" value="MONOCARBOXYLATE TRANSPORTER"/>
    <property type="match status" value="1"/>
</dbReference>
<feature type="transmembrane region" description="Helical" evidence="4">
    <location>
        <begin position="133"/>
        <end position="156"/>
    </location>
</feature>
<name>A0AAW0GQ32_9APHY</name>
<sequence length="436" mass="47115">MSDVKVDTLSSIEKAATSAPPSERSGTPQPAFPEGGLQAWLTVLGAWLVQFCAFGYTQSFGVFQEFYLRGFLSNKTASEISWIGSIQVLLVLSTGFLTGYGLDRGYFYALNTTGCVLFVLALFMLSLAHPHQYYQVFLSHGLAGGLGVGLTYVPSFGILSHYFDKRRALAMGIASSGSCIGTIVHPFMLNHLIESIGFSKAIRASAGFNLGLLVIACSIMRTRLPPKEKHVSASLLYTQTKRFIRDPAYIPTIIGSFCLVLGAFFPIFFLQLNAITRGLSPDFAFDTLPILYAGSFFGRIIPNWLSHRTGVFNMMIIISTGTAAVLFGMAGIKTVPGTVVFALLYGFFSGGFVALIAPLTATFAEDVSEIGVRMGICHFLNGIAGFIGVPIGAALLGPDNIWWKPVVFSGCVVAAGAIFFGIARIIFARRRDSFWI</sequence>
<dbReference type="Pfam" id="PF07690">
    <property type="entry name" value="MFS_1"/>
    <property type="match status" value="1"/>
</dbReference>
<gene>
    <name evidence="5" type="ORF">QCA50_002735</name>
</gene>
<dbReference type="GO" id="GO:0016020">
    <property type="term" value="C:membrane"/>
    <property type="evidence" value="ECO:0007669"/>
    <property type="project" value="UniProtKB-SubCell"/>
</dbReference>
<feature type="transmembrane region" description="Helical" evidence="4">
    <location>
        <begin position="283"/>
        <end position="300"/>
    </location>
</feature>
<evidence type="ECO:0000256" key="2">
    <source>
        <dbReference type="ARBA" id="ARBA00006727"/>
    </source>
</evidence>
<feature type="transmembrane region" description="Helical" evidence="4">
    <location>
        <begin position="107"/>
        <end position="127"/>
    </location>
</feature>
<reference evidence="5 6" key="1">
    <citation type="submission" date="2022-09" db="EMBL/GenBank/DDBJ databases">
        <authorList>
            <person name="Palmer J.M."/>
        </authorList>
    </citation>
    <scope>NUCLEOTIDE SEQUENCE [LARGE SCALE GENOMIC DNA]</scope>
    <source>
        <strain evidence="5 6">DSM 7382</strain>
    </source>
</reference>
<dbReference type="Proteomes" id="UP001385951">
    <property type="component" value="Unassembled WGS sequence"/>
</dbReference>
<feature type="transmembrane region" description="Helical" evidence="4">
    <location>
        <begin position="80"/>
        <end position="100"/>
    </location>
</feature>
<protein>
    <submittedName>
        <fullName evidence="5">Uncharacterized protein</fullName>
    </submittedName>
</protein>
<dbReference type="InterPro" id="IPR036259">
    <property type="entry name" value="MFS_trans_sf"/>
</dbReference>
<accession>A0AAW0GQ32</accession>
<feature type="transmembrane region" description="Helical" evidence="4">
    <location>
        <begin position="312"/>
        <end position="332"/>
    </location>
</feature>
<feature type="transmembrane region" description="Helical" evidence="4">
    <location>
        <begin position="168"/>
        <end position="189"/>
    </location>
</feature>
<feature type="transmembrane region" description="Helical" evidence="4">
    <location>
        <begin position="376"/>
        <end position="396"/>
    </location>
</feature>
<dbReference type="EMBL" id="JASBNA010000003">
    <property type="protein sequence ID" value="KAK7693169.1"/>
    <property type="molecule type" value="Genomic_DNA"/>
</dbReference>
<feature type="region of interest" description="Disordered" evidence="3">
    <location>
        <begin position="1"/>
        <end position="29"/>
    </location>
</feature>
<keyword evidence="4" id="KW-0472">Membrane</keyword>
<comment type="subcellular location">
    <subcellularLocation>
        <location evidence="1">Membrane</location>
        <topology evidence="1">Multi-pass membrane protein</topology>
    </subcellularLocation>
</comment>
<dbReference type="InterPro" id="IPR050327">
    <property type="entry name" value="Proton-linked_MCT"/>
</dbReference>
<evidence type="ECO:0000256" key="3">
    <source>
        <dbReference type="SAM" id="MobiDB-lite"/>
    </source>
</evidence>
<dbReference type="Gene3D" id="1.20.1250.20">
    <property type="entry name" value="MFS general substrate transporter like domains"/>
    <property type="match status" value="1"/>
</dbReference>
<feature type="transmembrane region" description="Helical" evidence="4">
    <location>
        <begin position="402"/>
        <end position="427"/>
    </location>
</feature>
<feature type="transmembrane region" description="Helical" evidence="4">
    <location>
        <begin position="39"/>
        <end position="60"/>
    </location>
</feature>
<feature type="transmembrane region" description="Helical" evidence="4">
    <location>
        <begin position="248"/>
        <end position="271"/>
    </location>
</feature>
<comment type="caution">
    <text evidence="5">The sequence shown here is derived from an EMBL/GenBank/DDBJ whole genome shotgun (WGS) entry which is preliminary data.</text>
</comment>
<evidence type="ECO:0000256" key="1">
    <source>
        <dbReference type="ARBA" id="ARBA00004141"/>
    </source>
</evidence>
<comment type="similarity">
    <text evidence="2">Belongs to the major facilitator superfamily. Monocarboxylate porter (TC 2.A.1.13) family.</text>
</comment>
<evidence type="ECO:0000313" key="5">
    <source>
        <dbReference type="EMBL" id="KAK7693169.1"/>
    </source>
</evidence>
<keyword evidence="4" id="KW-0812">Transmembrane</keyword>
<organism evidence="5 6">
    <name type="scientific">Cerrena zonata</name>
    <dbReference type="NCBI Taxonomy" id="2478898"/>
    <lineage>
        <taxon>Eukaryota</taxon>
        <taxon>Fungi</taxon>
        <taxon>Dikarya</taxon>
        <taxon>Basidiomycota</taxon>
        <taxon>Agaricomycotina</taxon>
        <taxon>Agaricomycetes</taxon>
        <taxon>Polyporales</taxon>
        <taxon>Cerrenaceae</taxon>
        <taxon>Cerrena</taxon>
    </lineage>
</organism>
<feature type="transmembrane region" description="Helical" evidence="4">
    <location>
        <begin position="338"/>
        <end position="364"/>
    </location>
</feature>
<dbReference type="GO" id="GO:0022857">
    <property type="term" value="F:transmembrane transporter activity"/>
    <property type="evidence" value="ECO:0007669"/>
    <property type="project" value="InterPro"/>
</dbReference>
<evidence type="ECO:0000256" key="4">
    <source>
        <dbReference type="SAM" id="Phobius"/>
    </source>
</evidence>